<sequence>MGAEYYRNQPNWKLRKRPRFAPTWVWFQELLGVLPPANQIQKFAVNCTWFQETFRECPEGANGEIVRRYARAYIMMLLGTQLFVDKSGNRIHIRWLLYMARLEEMGGYSWSSTALAWLYRCMCQVANKHVVKLAGPLQLLQSWIFWRFPGFRPAGYDTFSWPLASRWSSHNPSGSEKGPRVQMWRLRIDLLQARDSHHGGHGGEWYGSGMGDGSAHGDVGLGSGPLDDYFVGVPDDDHTLQESQPWVSLGMLFSDLLASDGLDADFGGSHFLDEISAIMQEDDAARRWGQMTGTQAPLDVDLNELPSVPPPDYFALGGTPPSAYAAGSHSVVGPSRAPVGGESVPSGSSS</sequence>
<dbReference type="PANTHER" id="PTHR46033:SF8">
    <property type="entry name" value="PROTEIN MAINTENANCE OF MERISTEMS-LIKE"/>
    <property type="match status" value="1"/>
</dbReference>
<gene>
    <name evidence="3" type="ORF">Ahy_B03g068543</name>
</gene>
<feature type="domain" description="Aminotransferase-like plant mobile" evidence="2">
    <location>
        <begin position="27"/>
        <end position="193"/>
    </location>
</feature>
<feature type="region of interest" description="Disordered" evidence="1">
    <location>
        <begin position="325"/>
        <end position="350"/>
    </location>
</feature>
<comment type="caution">
    <text evidence="3">The sequence shown here is derived from an EMBL/GenBank/DDBJ whole genome shotgun (WGS) entry which is preliminary data.</text>
</comment>
<dbReference type="PANTHER" id="PTHR46033">
    <property type="entry name" value="PROTEIN MAIN-LIKE 2"/>
    <property type="match status" value="1"/>
</dbReference>
<accession>A0A445AAF7</accession>
<evidence type="ECO:0000259" key="2">
    <source>
        <dbReference type="Pfam" id="PF10536"/>
    </source>
</evidence>
<keyword evidence="4" id="KW-1185">Reference proteome</keyword>
<dbReference type="InterPro" id="IPR044824">
    <property type="entry name" value="MAIN-like"/>
</dbReference>
<dbReference type="AlphaFoldDB" id="A0A445AAF7"/>
<dbReference type="Proteomes" id="UP000289738">
    <property type="component" value="Chromosome B03"/>
</dbReference>
<reference evidence="3 4" key="1">
    <citation type="submission" date="2019-01" db="EMBL/GenBank/DDBJ databases">
        <title>Sequencing of cultivated peanut Arachis hypogaea provides insights into genome evolution and oil improvement.</title>
        <authorList>
            <person name="Chen X."/>
        </authorList>
    </citation>
    <scope>NUCLEOTIDE SEQUENCE [LARGE SCALE GENOMIC DNA]</scope>
    <source>
        <strain evidence="4">cv. Fuhuasheng</strain>
        <tissue evidence="3">Leaves</tissue>
    </source>
</reference>
<feature type="compositionally biased region" description="Low complexity" evidence="1">
    <location>
        <begin position="338"/>
        <end position="350"/>
    </location>
</feature>
<dbReference type="InterPro" id="IPR019557">
    <property type="entry name" value="AminoTfrase-like_pln_mobile"/>
</dbReference>
<evidence type="ECO:0000256" key="1">
    <source>
        <dbReference type="SAM" id="MobiDB-lite"/>
    </source>
</evidence>
<evidence type="ECO:0000313" key="3">
    <source>
        <dbReference type="EMBL" id="RYR23302.1"/>
    </source>
</evidence>
<evidence type="ECO:0000313" key="4">
    <source>
        <dbReference type="Proteomes" id="UP000289738"/>
    </source>
</evidence>
<proteinExistence type="predicted"/>
<dbReference type="EMBL" id="SDMP01000013">
    <property type="protein sequence ID" value="RYR23302.1"/>
    <property type="molecule type" value="Genomic_DNA"/>
</dbReference>
<name>A0A445AAF7_ARAHY</name>
<dbReference type="GO" id="GO:0010073">
    <property type="term" value="P:meristem maintenance"/>
    <property type="evidence" value="ECO:0007669"/>
    <property type="project" value="InterPro"/>
</dbReference>
<organism evidence="3 4">
    <name type="scientific">Arachis hypogaea</name>
    <name type="common">Peanut</name>
    <dbReference type="NCBI Taxonomy" id="3818"/>
    <lineage>
        <taxon>Eukaryota</taxon>
        <taxon>Viridiplantae</taxon>
        <taxon>Streptophyta</taxon>
        <taxon>Embryophyta</taxon>
        <taxon>Tracheophyta</taxon>
        <taxon>Spermatophyta</taxon>
        <taxon>Magnoliopsida</taxon>
        <taxon>eudicotyledons</taxon>
        <taxon>Gunneridae</taxon>
        <taxon>Pentapetalae</taxon>
        <taxon>rosids</taxon>
        <taxon>fabids</taxon>
        <taxon>Fabales</taxon>
        <taxon>Fabaceae</taxon>
        <taxon>Papilionoideae</taxon>
        <taxon>50 kb inversion clade</taxon>
        <taxon>dalbergioids sensu lato</taxon>
        <taxon>Dalbergieae</taxon>
        <taxon>Pterocarpus clade</taxon>
        <taxon>Arachis</taxon>
    </lineage>
</organism>
<dbReference type="Pfam" id="PF10536">
    <property type="entry name" value="PMD"/>
    <property type="match status" value="1"/>
</dbReference>
<protein>
    <recommendedName>
        <fullName evidence="2">Aminotransferase-like plant mobile domain-containing protein</fullName>
    </recommendedName>
</protein>